<proteinExistence type="predicted"/>
<evidence type="ECO:0000313" key="6">
    <source>
        <dbReference type="Proteomes" id="UP000183410"/>
    </source>
</evidence>
<evidence type="ECO:0000256" key="1">
    <source>
        <dbReference type="PROSITE-ProRule" id="PRU00278"/>
    </source>
</evidence>
<dbReference type="PROSITE" id="PS50198">
    <property type="entry name" value="PPIC_PPIASE_2"/>
    <property type="match status" value="1"/>
</dbReference>
<sequence length="385" mass="41984">MLHNTRKSTWRRVALLVVAAVLVMTVLAACGSKKEEGNGTAFSGTSEGATVATYKDNGKVTEAEFNKYLAVFNFLQPGYESVTALPQFQEQLLQQYIAYKILAAQASEETVKQATTDTDKQYADFEAALEQQAELKTQLEEKKITNSDVKTYMKLMLVVVDHMKSKVTDEELKKEFETNIAKYSTVTLRHILVATSETDPETQETKELRTKEEALKIAKEVKAKLDAGGDWAALAKVYSDDPGSKEAGGQYANAKPGDWVENFKNAAMTQKIGVIGEPVETEYGYHVIMVEKRDELTYDKLDDTTKEAVESAVAYTHMSTFMSEDMKNQEVKITLPEQSPAPSAEQSPAASDDAKATDGAAASQEPAASASPSASVEPSASPAAK</sequence>
<organism evidence="5 6">
    <name type="scientific">Paenibacillus algorifonticola</name>
    <dbReference type="NCBI Taxonomy" id="684063"/>
    <lineage>
        <taxon>Bacteria</taxon>
        <taxon>Bacillati</taxon>
        <taxon>Bacillota</taxon>
        <taxon>Bacilli</taxon>
        <taxon>Bacillales</taxon>
        <taxon>Paenibacillaceae</taxon>
        <taxon>Paenibacillus</taxon>
    </lineage>
</organism>
<dbReference type="PROSITE" id="PS51257">
    <property type="entry name" value="PROKAR_LIPOPROTEIN"/>
    <property type="match status" value="1"/>
</dbReference>
<accession>A0A1I2IPC4</accession>
<dbReference type="SUPFAM" id="SSF54534">
    <property type="entry name" value="FKBP-like"/>
    <property type="match status" value="1"/>
</dbReference>
<protein>
    <submittedName>
        <fullName evidence="5">Foldase protein PrsA</fullName>
    </submittedName>
</protein>
<dbReference type="InterPro" id="IPR000297">
    <property type="entry name" value="PPIase_PpiC"/>
</dbReference>
<evidence type="ECO:0000259" key="4">
    <source>
        <dbReference type="PROSITE" id="PS50198"/>
    </source>
</evidence>
<feature type="domain" description="PpiC" evidence="4">
    <location>
        <begin position="183"/>
        <end position="292"/>
    </location>
</feature>
<dbReference type="AlphaFoldDB" id="A0A1I2IPC4"/>
<feature type="region of interest" description="Disordered" evidence="2">
    <location>
        <begin position="333"/>
        <end position="385"/>
    </location>
</feature>
<gene>
    <name evidence="5" type="ORF">SAMN04487969_13942</name>
</gene>
<keyword evidence="6" id="KW-1185">Reference proteome</keyword>
<feature type="compositionally biased region" description="Low complexity" evidence="2">
    <location>
        <begin position="336"/>
        <end position="351"/>
    </location>
</feature>
<dbReference type="InterPro" id="IPR027304">
    <property type="entry name" value="Trigger_fact/SurA_dom_sf"/>
</dbReference>
<dbReference type="SUPFAM" id="SSF109998">
    <property type="entry name" value="Triger factor/SurA peptide-binding domain-like"/>
    <property type="match status" value="1"/>
</dbReference>
<dbReference type="InterPro" id="IPR050245">
    <property type="entry name" value="PrsA_foldase"/>
</dbReference>
<dbReference type="GO" id="GO:0003755">
    <property type="term" value="F:peptidyl-prolyl cis-trans isomerase activity"/>
    <property type="evidence" value="ECO:0007669"/>
    <property type="project" value="UniProtKB-KW"/>
</dbReference>
<dbReference type="PANTHER" id="PTHR47245:SF2">
    <property type="entry name" value="PEPTIDYL-PROLYL CIS-TRANS ISOMERASE HP_0175-RELATED"/>
    <property type="match status" value="1"/>
</dbReference>
<dbReference type="Gene3D" id="3.10.50.40">
    <property type="match status" value="1"/>
</dbReference>
<keyword evidence="1" id="KW-0413">Isomerase</keyword>
<dbReference type="EMBL" id="FONN01000039">
    <property type="protein sequence ID" value="SFF44135.1"/>
    <property type="molecule type" value="Genomic_DNA"/>
</dbReference>
<evidence type="ECO:0000256" key="3">
    <source>
        <dbReference type="SAM" id="SignalP"/>
    </source>
</evidence>
<dbReference type="InterPro" id="IPR046357">
    <property type="entry name" value="PPIase_dom_sf"/>
</dbReference>
<evidence type="ECO:0000256" key="2">
    <source>
        <dbReference type="SAM" id="MobiDB-lite"/>
    </source>
</evidence>
<keyword evidence="3" id="KW-0732">Signal</keyword>
<feature type="signal peptide" evidence="3">
    <location>
        <begin position="1"/>
        <end position="28"/>
    </location>
</feature>
<feature type="chain" id="PRO_5010347524" evidence="3">
    <location>
        <begin position="29"/>
        <end position="385"/>
    </location>
</feature>
<name>A0A1I2IPC4_9BACL</name>
<dbReference type="Proteomes" id="UP000183410">
    <property type="component" value="Unassembled WGS sequence"/>
</dbReference>
<dbReference type="Pfam" id="PF13616">
    <property type="entry name" value="Rotamase_3"/>
    <property type="match status" value="1"/>
</dbReference>
<dbReference type="PANTHER" id="PTHR47245">
    <property type="entry name" value="PEPTIDYLPROLYL ISOMERASE"/>
    <property type="match status" value="1"/>
</dbReference>
<evidence type="ECO:0000313" key="5">
    <source>
        <dbReference type="EMBL" id="SFF44135.1"/>
    </source>
</evidence>
<dbReference type="RefSeq" id="WP_052737351.1">
    <property type="nucleotide sequence ID" value="NZ_FONN01000039.1"/>
</dbReference>
<dbReference type="Gene3D" id="1.10.8.1040">
    <property type="match status" value="1"/>
</dbReference>
<keyword evidence="1" id="KW-0697">Rotamase</keyword>
<feature type="compositionally biased region" description="Low complexity" evidence="2">
    <location>
        <begin position="360"/>
        <end position="385"/>
    </location>
</feature>
<dbReference type="OrthoDB" id="14196at2"/>
<reference evidence="6" key="1">
    <citation type="submission" date="2016-10" db="EMBL/GenBank/DDBJ databases">
        <authorList>
            <person name="Varghese N."/>
            <person name="Submissions S."/>
        </authorList>
    </citation>
    <scope>NUCLEOTIDE SEQUENCE [LARGE SCALE GENOMIC DNA]</scope>
    <source>
        <strain evidence="6">CGMCC 1.10223</strain>
    </source>
</reference>